<dbReference type="AlphaFoldDB" id="A0A0J7KRE8"/>
<dbReference type="PaxDb" id="67767-A0A0J7KRE8"/>
<evidence type="ECO:0000313" key="2">
    <source>
        <dbReference type="EMBL" id="KMQ92871.1"/>
    </source>
</evidence>
<evidence type="ECO:0000256" key="1">
    <source>
        <dbReference type="SAM" id="Phobius"/>
    </source>
</evidence>
<evidence type="ECO:0000313" key="3">
    <source>
        <dbReference type="Proteomes" id="UP000036403"/>
    </source>
</evidence>
<reference evidence="2 3" key="1">
    <citation type="submission" date="2015-04" db="EMBL/GenBank/DDBJ databases">
        <title>Lasius niger genome sequencing.</title>
        <authorList>
            <person name="Konorov E.A."/>
            <person name="Nikitin M.A."/>
            <person name="Kirill M.V."/>
            <person name="Chang P."/>
        </authorList>
    </citation>
    <scope>NUCLEOTIDE SEQUENCE [LARGE SCALE GENOMIC DNA]</scope>
    <source>
        <tissue evidence="2">Whole</tissue>
    </source>
</reference>
<comment type="caution">
    <text evidence="2">The sequence shown here is derived from an EMBL/GenBank/DDBJ whole genome shotgun (WGS) entry which is preliminary data.</text>
</comment>
<keyword evidence="1" id="KW-0812">Transmembrane</keyword>
<keyword evidence="1" id="KW-0472">Membrane</keyword>
<dbReference type="EMBL" id="LBMM01004041">
    <property type="protein sequence ID" value="KMQ92871.1"/>
    <property type="molecule type" value="Genomic_DNA"/>
</dbReference>
<proteinExistence type="predicted"/>
<dbReference type="OrthoDB" id="6628750at2759"/>
<dbReference type="Proteomes" id="UP000036403">
    <property type="component" value="Unassembled WGS sequence"/>
</dbReference>
<accession>A0A0J7KRE8</accession>
<feature type="non-terminal residue" evidence="2">
    <location>
        <position position="74"/>
    </location>
</feature>
<keyword evidence="3" id="KW-1185">Reference proteome</keyword>
<sequence>MDLMTKTKQRYRWRLLICGIVIIIVLALVIAAAILLTGSPDSAASRTNGAPGISLEEWLSGSLSPKSFNGTWIS</sequence>
<organism evidence="2 3">
    <name type="scientific">Lasius niger</name>
    <name type="common">Black garden ant</name>
    <dbReference type="NCBI Taxonomy" id="67767"/>
    <lineage>
        <taxon>Eukaryota</taxon>
        <taxon>Metazoa</taxon>
        <taxon>Ecdysozoa</taxon>
        <taxon>Arthropoda</taxon>
        <taxon>Hexapoda</taxon>
        <taxon>Insecta</taxon>
        <taxon>Pterygota</taxon>
        <taxon>Neoptera</taxon>
        <taxon>Endopterygota</taxon>
        <taxon>Hymenoptera</taxon>
        <taxon>Apocrita</taxon>
        <taxon>Aculeata</taxon>
        <taxon>Formicoidea</taxon>
        <taxon>Formicidae</taxon>
        <taxon>Formicinae</taxon>
        <taxon>Lasius</taxon>
        <taxon>Lasius</taxon>
    </lineage>
</organism>
<keyword evidence="1" id="KW-1133">Transmembrane helix</keyword>
<feature type="transmembrane region" description="Helical" evidence="1">
    <location>
        <begin position="12"/>
        <end position="36"/>
    </location>
</feature>
<protein>
    <submittedName>
        <fullName evidence="2">Venom dipeptidyl peptidase 4-like protein</fullName>
    </submittedName>
</protein>
<gene>
    <name evidence="2" type="ORF">RF55_7089</name>
</gene>
<name>A0A0J7KRE8_LASNI</name>